<dbReference type="AlphaFoldDB" id="A0AAJ2VX00"/>
<sequence length="51" mass="5582">MSTFKIADNSAFLIAGMQECKNSGMSESVTACYQNIVLSRLTEHKKDGNPD</sequence>
<evidence type="ECO:0000313" key="1">
    <source>
        <dbReference type="EMBL" id="MDX6182404.1"/>
    </source>
</evidence>
<gene>
    <name evidence="1" type="ORF">SGQ18_09550</name>
    <name evidence="2" type="ORF">SGQ44_07940</name>
</gene>
<evidence type="ECO:0000313" key="2">
    <source>
        <dbReference type="EMBL" id="MDX6185683.1"/>
    </source>
</evidence>
<evidence type="ECO:0000313" key="4">
    <source>
        <dbReference type="Proteomes" id="UP001278738"/>
    </source>
</evidence>
<proteinExistence type="predicted"/>
<reference evidence="2 4" key="1">
    <citation type="submission" date="2023-11" db="EMBL/GenBank/DDBJ databases">
        <title>Unpublished Manusciprt.</title>
        <authorList>
            <person name="Saticioglu I.B."/>
            <person name="Ay H."/>
            <person name="Ajmi N."/>
            <person name="Altun S."/>
            <person name="Duman M."/>
        </authorList>
    </citation>
    <scope>NUCLEOTIDE SEQUENCE</scope>
    <source>
        <strain evidence="1 4">Fl-33</strain>
        <strain evidence="2">Fl-77</strain>
    </source>
</reference>
<dbReference type="EMBL" id="JAWXVH010000003">
    <property type="protein sequence ID" value="MDX6185683.1"/>
    <property type="molecule type" value="Genomic_DNA"/>
</dbReference>
<name>A0AAJ2VX00_9FLAO</name>
<protein>
    <submittedName>
        <fullName evidence="2">Uncharacterized protein</fullName>
    </submittedName>
</protein>
<comment type="caution">
    <text evidence="2">The sequence shown here is derived from an EMBL/GenBank/DDBJ whole genome shotgun (WGS) entry which is preliminary data.</text>
</comment>
<dbReference type="Proteomes" id="UP001270053">
    <property type="component" value="Unassembled WGS sequence"/>
</dbReference>
<dbReference type="RefSeq" id="WP_229974911.1">
    <property type="nucleotide sequence ID" value="NZ_CP087133.1"/>
</dbReference>
<accession>A0AAJ2VX00</accession>
<dbReference type="Proteomes" id="UP001278738">
    <property type="component" value="Unassembled WGS sequence"/>
</dbReference>
<keyword evidence="4" id="KW-1185">Reference proteome</keyword>
<evidence type="ECO:0000313" key="3">
    <source>
        <dbReference type="Proteomes" id="UP001270053"/>
    </source>
</evidence>
<organism evidence="2 3">
    <name type="scientific">Flavobacterium flavipigmentatum</name>
    <dbReference type="NCBI Taxonomy" id="2893884"/>
    <lineage>
        <taxon>Bacteria</taxon>
        <taxon>Pseudomonadati</taxon>
        <taxon>Bacteroidota</taxon>
        <taxon>Flavobacteriia</taxon>
        <taxon>Flavobacteriales</taxon>
        <taxon>Flavobacteriaceae</taxon>
        <taxon>Flavobacterium</taxon>
    </lineage>
</organism>
<dbReference type="EMBL" id="JAWXVG010000003">
    <property type="protein sequence ID" value="MDX6182404.1"/>
    <property type="molecule type" value="Genomic_DNA"/>
</dbReference>